<sequence>MKTTDKIIQLLKLHGPLTAKTLAEELALTTMGVRQHLQALEDMGDVDIEDRVEGRGRPTRYWGLTEQSRTHFADRHEELTVQLIDSVKMIFGDQGLDKLIGHREQSALVQYRAAMEGATDIPTRLAILAKLRSNEGYMATMEHIDGVYFLLENHCPICAAATKCLNFCRSELQLFQQLFADIGVVSREEHIIEGARRCAYKIAVIKVAAIA</sequence>
<organism evidence="2">
    <name type="scientific">Shewanella oncorhynchi</name>
    <dbReference type="NCBI Taxonomy" id="2726434"/>
    <lineage>
        <taxon>Bacteria</taxon>
        <taxon>Pseudomonadati</taxon>
        <taxon>Pseudomonadota</taxon>
        <taxon>Gammaproteobacteria</taxon>
        <taxon>Alteromonadales</taxon>
        <taxon>Shewanellaceae</taxon>
        <taxon>Shewanella</taxon>
    </lineage>
</organism>
<evidence type="ECO:0000313" key="2">
    <source>
        <dbReference type="EMBL" id="WMB72086.1"/>
    </source>
</evidence>
<dbReference type="GO" id="GO:0006355">
    <property type="term" value="P:regulation of DNA-templated transcription"/>
    <property type="evidence" value="ECO:0007669"/>
    <property type="project" value="UniProtKB-ARBA"/>
</dbReference>
<accession>A0AA50KCC4</accession>
<dbReference type="PANTHER" id="PTHR30363">
    <property type="entry name" value="HTH-TYPE TRANSCRIPTIONAL REGULATOR SRLR-RELATED"/>
    <property type="match status" value="1"/>
</dbReference>
<dbReference type="InterPro" id="IPR013196">
    <property type="entry name" value="HTH_11"/>
</dbReference>
<dbReference type="AlphaFoldDB" id="A0AA50KCC4"/>
<name>A0AA50KCC4_9GAMM</name>
<dbReference type="InterPro" id="IPR050313">
    <property type="entry name" value="Carb_Metab_HTH_regulators"/>
</dbReference>
<feature type="domain" description="Helix-turn-helix type 11" evidence="1">
    <location>
        <begin position="5"/>
        <end position="49"/>
    </location>
</feature>
<dbReference type="GeneID" id="301340902"/>
<evidence type="ECO:0000259" key="1">
    <source>
        <dbReference type="Pfam" id="PF08279"/>
    </source>
</evidence>
<proteinExistence type="predicted"/>
<gene>
    <name evidence="2" type="ORF">RA178_16925</name>
</gene>
<protein>
    <submittedName>
        <fullName evidence="2">Transcriptional regulator</fullName>
    </submittedName>
</protein>
<dbReference type="EMBL" id="CP132914">
    <property type="protein sequence ID" value="WMB72086.1"/>
    <property type="molecule type" value="Genomic_DNA"/>
</dbReference>
<dbReference type="InterPro" id="IPR011991">
    <property type="entry name" value="ArsR-like_HTH"/>
</dbReference>
<dbReference type="PANTHER" id="PTHR30363:SF28">
    <property type="entry name" value="TRANSCRIPTIONAL REGULATORY PROTEIN-RELATED"/>
    <property type="match status" value="1"/>
</dbReference>
<dbReference type="CDD" id="cd00090">
    <property type="entry name" value="HTH_ARSR"/>
    <property type="match status" value="1"/>
</dbReference>
<dbReference type="Proteomes" id="UP001236800">
    <property type="component" value="Chromosome"/>
</dbReference>
<reference evidence="2" key="1">
    <citation type="submission" date="2023-08" db="EMBL/GenBank/DDBJ databases">
        <title>Complete genome sequence of Shewanella oncorhynchi Z-P2, a siderophore putrebactin-producing bacterium.</title>
        <authorList>
            <person name="Zhang Y."/>
        </authorList>
    </citation>
    <scope>NUCLEOTIDE SEQUENCE</scope>
    <source>
        <strain evidence="2">Z-P2</strain>
    </source>
</reference>
<dbReference type="RefSeq" id="WP_219250273.1">
    <property type="nucleotide sequence ID" value="NZ_CP132914.1"/>
</dbReference>
<dbReference type="KEGG" id="sog:RA178_16925"/>
<dbReference type="Pfam" id="PF08279">
    <property type="entry name" value="HTH_11"/>
    <property type="match status" value="1"/>
</dbReference>